<feature type="non-terminal residue" evidence="1">
    <location>
        <position position="122"/>
    </location>
</feature>
<protein>
    <submittedName>
        <fullName evidence="1">Uncharacterized protein</fullName>
    </submittedName>
</protein>
<accession>A0A0C9TGS8</accession>
<proteinExistence type="predicted"/>
<organism evidence="1 2">
    <name type="scientific">Paxillus involutus ATCC 200175</name>
    <dbReference type="NCBI Taxonomy" id="664439"/>
    <lineage>
        <taxon>Eukaryota</taxon>
        <taxon>Fungi</taxon>
        <taxon>Dikarya</taxon>
        <taxon>Basidiomycota</taxon>
        <taxon>Agaricomycotina</taxon>
        <taxon>Agaricomycetes</taxon>
        <taxon>Agaricomycetidae</taxon>
        <taxon>Boletales</taxon>
        <taxon>Paxilineae</taxon>
        <taxon>Paxillaceae</taxon>
        <taxon>Paxillus</taxon>
    </lineage>
</organism>
<dbReference type="OrthoDB" id="6105938at2759"/>
<reference evidence="2" key="2">
    <citation type="submission" date="2015-01" db="EMBL/GenBank/DDBJ databases">
        <title>Evolutionary Origins and Diversification of the Mycorrhizal Mutualists.</title>
        <authorList>
            <consortium name="DOE Joint Genome Institute"/>
            <consortium name="Mycorrhizal Genomics Consortium"/>
            <person name="Kohler A."/>
            <person name="Kuo A."/>
            <person name="Nagy L.G."/>
            <person name="Floudas D."/>
            <person name="Copeland A."/>
            <person name="Barry K.W."/>
            <person name="Cichocki N."/>
            <person name="Veneault-Fourrey C."/>
            <person name="LaButti K."/>
            <person name="Lindquist E.A."/>
            <person name="Lipzen A."/>
            <person name="Lundell T."/>
            <person name="Morin E."/>
            <person name="Murat C."/>
            <person name="Riley R."/>
            <person name="Ohm R."/>
            <person name="Sun H."/>
            <person name="Tunlid A."/>
            <person name="Henrissat B."/>
            <person name="Grigoriev I.V."/>
            <person name="Hibbett D.S."/>
            <person name="Martin F."/>
        </authorList>
    </citation>
    <scope>NUCLEOTIDE SEQUENCE [LARGE SCALE GENOMIC DNA]</scope>
    <source>
        <strain evidence="2">ATCC 200175</strain>
    </source>
</reference>
<name>A0A0C9TGS8_PAXIN</name>
<evidence type="ECO:0000313" key="1">
    <source>
        <dbReference type="EMBL" id="KIJ10003.1"/>
    </source>
</evidence>
<sequence length="122" mass="13496">MSDSSSVAEQPLEEFFARFASLSFSYKPTSSAHKNFANLCRVSGWAENSGERHEAHAGFHDALVQQFNAIYGTDGNDLAAWQNLCCVIGIKPVPDDIKECKKVVRDAHVNIIDLIEIVRTAK</sequence>
<dbReference type="PANTHER" id="PTHR38846">
    <property type="entry name" value="C3H1-TYPE DOMAIN-CONTAINING PROTEIN"/>
    <property type="match status" value="1"/>
</dbReference>
<dbReference type="AlphaFoldDB" id="A0A0C9TGS8"/>
<dbReference type="PANTHER" id="PTHR38846:SF1">
    <property type="entry name" value="C3H1-TYPE DOMAIN-CONTAINING PROTEIN"/>
    <property type="match status" value="1"/>
</dbReference>
<dbReference type="EMBL" id="KN819421">
    <property type="protein sequence ID" value="KIJ10003.1"/>
    <property type="molecule type" value="Genomic_DNA"/>
</dbReference>
<gene>
    <name evidence="1" type="ORF">PAXINDRAFT_102109</name>
</gene>
<reference evidence="1 2" key="1">
    <citation type="submission" date="2014-06" db="EMBL/GenBank/DDBJ databases">
        <authorList>
            <consortium name="DOE Joint Genome Institute"/>
            <person name="Kuo A."/>
            <person name="Kohler A."/>
            <person name="Nagy L.G."/>
            <person name="Floudas D."/>
            <person name="Copeland A."/>
            <person name="Barry K.W."/>
            <person name="Cichocki N."/>
            <person name="Veneault-Fourrey C."/>
            <person name="LaButti K."/>
            <person name="Lindquist E.A."/>
            <person name="Lipzen A."/>
            <person name="Lundell T."/>
            <person name="Morin E."/>
            <person name="Murat C."/>
            <person name="Sun H."/>
            <person name="Tunlid A."/>
            <person name="Henrissat B."/>
            <person name="Grigoriev I.V."/>
            <person name="Hibbett D.S."/>
            <person name="Martin F."/>
            <person name="Nordberg H.P."/>
            <person name="Cantor M.N."/>
            <person name="Hua S.X."/>
        </authorList>
    </citation>
    <scope>NUCLEOTIDE SEQUENCE [LARGE SCALE GENOMIC DNA]</scope>
    <source>
        <strain evidence="1 2">ATCC 200175</strain>
    </source>
</reference>
<evidence type="ECO:0000313" key="2">
    <source>
        <dbReference type="Proteomes" id="UP000053647"/>
    </source>
</evidence>
<keyword evidence="2" id="KW-1185">Reference proteome</keyword>
<dbReference type="Proteomes" id="UP000053647">
    <property type="component" value="Unassembled WGS sequence"/>
</dbReference>
<dbReference type="HOGENOM" id="CLU_053382_2_2_1"/>